<sequence>MAAIVFSQLKPQPEGNVTVAEMEDVGNTPALTQLAAAATEIHWVQYDNTRNAAITFLKIWDVAAAPAVGTDAPDAFVFPCPPSEAGYCKISRGVDLVITNGVYVAALTSNDDSATTPPSGQFNCKIGHDST</sequence>
<dbReference type="AlphaFoldDB" id="X0VCJ8"/>
<reference evidence="1" key="1">
    <citation type="journal article" date="2014" name="Front. Microbiol.">
        <title>High frequency of phylogenetically diverse reductive dehalogenase-homologous genes in deep subseafloor sedimentary metagenomes.</title>
        <authorList>
            <person name="Kawai M."/>
            <person name="Futagami T."/>
            <person name="Toyoda A."/>
            <person name="Takaki Y."/>
            <person name="Nishi S."/>
            <person name="Hori S."/>
            <person name="Arai W."/>
            <person name="Tsubouchi T."/>
            <person name="Morono Y."/>
            <person name="Uchiyama I."/>
            <person name="Ito T."/>
            <person name="Fujiyama A."/>
            <person name="Inagaki F."/>
            <person name="Takami H."/>
        </authorList>
    </citation>
    <scope>NUCLEOTIDE SEQUENCE</scope>
    <source>
        <strain evidence="1">Expedition CK06-06</strain>
    </source>
</reference>
<accession>X0VCJ8</accession>
<evidence type="ECO:0000313" key="1">
    <source>
        <dbReference type="EMBL" id="GAG16045.1"/>
    </source>
</evidence>
<dbReference type="EMBL" id="BARS01033879">
    <property type="protein sequence ID" value="GAG16045.1"/>
    <property type="molecule type" value="Genomic_DNA"/>
</dbReference>
<name>X0VCJ8_9ZZZZ</name>
<gene>
    <name evidence="1" type="ORF">S01H1_52417</name>
</gene>
<protein>
    <submittedName>
        <fullName evidence="1">Uncharacterized protein</fullName>
    </submittedName>
</protein>
<comment type="caution">
    <text evidence="1">The sequence shown here is derived from an EMBL/GenBank/DDBJ whole genome shotgun (WGS) entry which is preliminary data.</text>
</comment>
<proteinExistence type="predicted"/>
<organism evidence="1">
    <name type="scientific">marine sediment metagenome</name>
    <dbReference type="NCBI Taxonomy" id="412755"/>
    <lineage>
        <taxon>unclassified sequences</taxon>
        <taxon>metagenomes</taxon>
        <taxon>ecological metagenomes</taxon>
    </lineage>
</organism>